<keyword evidence="6" id="KW-1015">Disulfide bond</keyword>
<keyword evidence="5" id="KW-0106">Calcium</keyword>
<dbReference type="SUPFAM" id="SSF49313">
    <property type="entry name" value="Cadherin-like"/>
    <property type="match status" value="2"/>
</dbReference>
<dbReference type="GO" id="GO:0005509">
    <property type="term" value="F:calcium ion binding"/>
    <property type="evidence" value="ECO:0007669"/>
    <property type="project" value="InterPro"/>
</dbReference>
<gene>
    <name evidence="9" type="ORF">WJ96_06360</name>
</gene>
<dbReference type="Gene3D" id="2.60.40.10">
    <property type="entry name" value="Immunoglobulins"/>
    <property type="match status" value="3"/>
</dbReference>
<evidence type="ECO:0000256" key="3">
    <source>
        <dbReference type="ARBA" id="ARBA00022723"/>
    </source>
</evidence>
<keyword evidence="3" id="KW-0479">Metal-binding</keyword>
<keyword evidence="2" id="KW-0964">Secreted</keyword>
<keyword evidence="4" id="KW-0430">Lectin</keyword>
<evidence type="ECO:0000256" key="7">
    <source>
        <dbReference type="SAM" id="SignalP"/>
    </source>
</evidence>
<dbReference type="Proteomes" id="UP000056453">
    <property type="component" value="Unassembled WGS sequence"/>
</dbReference>
<dbReference type="NCBIfam" id="NF040941">
    <property type="entry name" value="GGGWT_bact"/>
    <property type="match status" value="1"/>
</dbReference>
<dbReference type="SUPFAM" id="SSF56496">
    <property type="entry name" value="Fibrinogen C-terminal domain-like"/>
    <property type="match status" value="1"/>
</dbReference>
<keyword evidence="7" id="KW-0732">Signal</keyword>
<feature type="chain" id="PRO_5043666099" description="Fibrinogen C-terminal domain-containing protein" evidence="7">
    <location>
        <begin position="25"/>
        <end position="569"/>
    </location>
</feature>
<evidence type="ECO:0000256" key="6">
    <source>
        <dbReference type="ARBA" id="ARBA00023157"/>
    </source>
</evidence>
<dbReference type="Gene3D" id="3.90.215.10">
    <property type="entry name" value="Gamma Fibrinogen, chain A, domain 1"/>
    <property type="match status" value="1"/>
</dbReference>
<evidence type="ECO:0000313" key="10">
    <source>
        <dbReference type="Proteomes" id="UP000056453"/>
    </source>
</evidence>
<protein>
    <recommendedName>
        <fullName evidence="8">Fibrinogen C-terminal domain-containing protein</fullName>
    </recommendedName>
</protein>
<dbReference type="PANTHER" id="PTHR16146:SF46">
    <property type="entry name" value="INTELECTIN-1A-RELATED"/>
    <property type="match status" value="1"/>
</dbReference>
<feature type="domain" description="Fibrinogen C-terminal" evidence="8">
    <location>
        <begin position="349"/>
        <end position="404"/>
    </location>
</feature>
<dbReference type="RefSeq" id="WP_059954265.1">
    <property type="nucleotide sequence ID" value="NZ_LPBJ01000047.1"/>
</dbReference>
<dbReference type="PROSITE" id="PS51406">
    <property type="entry name" value="FIBRINOGEN_C_2"/>
    <property type="match status" value="1"/>
</dbReference>
<keyword evidence="2" id="KW-0272">Extracellular matrix</keyword>
<reference evidence="9 10" key="1">
    <citation type="submission" date="2015-11" db="EMBL/GenBank/DDBJ databases">
        <title>Expanding the genomic diversity of Burkholderia species for the development of highly accurate diagnostics.</title>
        <authorList>
            <person name="Sahl J."/>
            <person name="Keim P."/>
            <person name="Wagner D."/>
        </authorList>
    </citation>
    <scope>NUCLEOTIDE SEQUENCE [LARGE SCALE GENOMIC DNA]</scope>
    <source>
        <strain evidence="9 10">MSMB1808WGS</strain>
    </source>
</reference>
<dbReference type="InterPro" id="IPR014716">
    <property type="entry name" value="Fibrinogen_a/b/g_C_1"/>
</dbReference>
<dbReference type="GO" id="GO:0005615">
    <property type="term" value="C:extracellular space"/>
    <property type="evidence" value="ECO:0007669"/>
    <property type="project" value="TreeGrafter"/>
</dbReference>
<dbReference type="InterPro" id="IPR013783">
    <property type="entry name" value="Ig-like_fold"/>
</dbReference>
<organism evidence="9 10">
    <name type="scientific">Burkholderia ubonensis</name>
    <dbReference type="NCBI Taxonomy" id="101571"/>
    <lineage>
        <taxon>Bacteria</taxon>
        <taxon>Pseudomonadati</taxon>
        <taxon>Pseudomonadota</taxon>
        <taxon>Betaproteobacteria</taxon>
        <taxon>Burkholderiales</taxon>
        <taxon>Burkholderiaceae</taxon>
        <taxon>Burkholderia</taxon>
        <taxon>Burkholderia cepacia complex</taxon>
    </lineage>
</organism>
<evidence type="ECO:0000256" key="5">
    <source>
        <dbReference type="ARBA" id="ARBA00022837"/>
    </source>
</evidence>
<feature type="signal peptide" evidence="7">
    <location>
        <begin position="1"/>
        <end position="24"/>
    </location>
</feature>
<dbReference type="AlphaFoldDB" id="A0AAW3MYZ1"/>
<dbReference type="InterPro" id="IPR002181">
    <property type="entry name" value="Fibrinogen_a/b/g_C_dom"/>
</dbReference>
<dbReference type="InterPro" id="IPR015919">
    <property type="entry name" value="Cadherin-like_sf"/>
</dbReference>
<name>A0AAW3MYZ1_9BURK</name>
<comment type="subcellular location">
    <subcellularLocation>
        <location evidence="1">Secreted</location>
        <location evidence="1">Extracellular space</location>
        <location evidence="1">Extracellular matrix</location>
    </subcellularLocation>
</comment>
<dbReference type="InterPro" id="IPR036056">
    <property type="entry name" value="Fibrinogen-like_C"/>
</dbReference>
<evidence type="ECO:0000256" key="1">
    <source>
        <dbReference type="ARBA" id="ARBA00004498"/>
    </source>
</evidence>
<dbReference type="Pfam" id="PF05345">
    <property type="entry name" value="He_PIG"/>
    <property type="match status" value="3"/>
</dbReference>
<dbReference type="GO" id="GO:0016020">
    <property type="term" value="C:membrane"/>
    <property type="evidence" value="ECO:0007669"/>
    <property type="project" value="InterPro"/>
</dbReference>
<accession>A0AAW3MYZ1</accession>
<evidence type="ECO:0000256" key="2">
    <source>
        <dbReference type="ARBA" id="ARBA00022530"/>
    </source>
</evidence>
<evidence type="ECO:0000313" key="9">
    <source>
        <dbReference type="EMBL" id="KVP98192.1"/>
    </source>
</evidence>
<dbReference type="EMBL" id="LPBJ01000047">
    <property type="protein sequence ID" value="KVP98192.1"/>
    <property type="molecule type" value="Genomic_DNA"/>
</dbReference>
<dbReference type="GO" id="GO:0070492">
    <property type="term" value="F:oligosaccharide binding"/>
    <property type="evidence" value="ECO:0007669"/>
    <property type="project" value="TreeGrafter"/>
</dbReference>
<proteinExistence type="predicted"/>
<comment type="caution">
    <text evidence="9">The sequence shown here is derived from an EMBL/GenBank/DDBJ whole genome shotgun (WGS) entry which is preliminary data.</text>
</comment>
<evidence type="ECO:0000259" key="8">
    <source>
        <dbReference type="PROSITE" id="PS51406"/>
    </source>
</evidence>
<keyword evidence="10" id="KW-1185">Reference proteome</keyword>
<evidence type="ECO:0000256" key="4">
    <source>
        <dbReference type="ARBA" id="ARBA00022734"/>
    </source>
</evidence>
<sequence length="569" mass="58642">MKVPKFTKVALAAALLAVSASSFASSFYVVVPVPARTATAGNILVTLNGYSLPAGVVGRAYAGFDFNSVLQVKGDPSYTPAAVRWSMVGGSLPAGLSLGADGKLTGTPTAAATSSFQVMAAYKTKAGQQSYQLLVADVAVTLAADTSMPAGVQGAQYSYDLKSRLTVSGDPQYTPAQVTWSVASGALPSGLQLQPDGTITGVPNAEGTYPFAIKASYLSKSVQQGYQVIVGAIVVKLANASLPNGKYNVPYSFDFKPYLTVDGDAAYTGAGPVWSVASGSLPAGLTLDASTGVLSGKPTGTTVGASFTVQAAYKTKTGQSAYTLVVAATPVVLAPATWGPGGSPQAYYYEDQTVAASCKDYHNGKTGYASANTTGYYWVNMGAGAERVYCDMTTNGGGWTLVARSGGAVVTNAQFCNAGMSGVNTAFGWAVSRGTPADTANPYSMGVFSRNLPFTEVLIGSASGSSNSWGSYVYQQAVPANFRSALGAIDVASPNPAFGMAAYMGHTVDTTQYFFRDVQEASRGAAQSYGLHADGWQTCYGDGPNNLSQPAPASFGGNMNYRHGMLMVR</sequence>
<dbReference type="PANTHER" id="PTHR16146">
    <property type="entry name" value="INTELECTIN"/>
    <property type="match status" value="1"/>
</dbReference>